<dbReference type="FunFam" id="3.40.50.1820:FF:000029">
    <property type="entry name" value="Acetylcholinesterase"/>
    <property type="match status" value="1"/>
</dbReference>
<evidence type="ECO:0000259" key="10">
    <source>
        <dbReference type="Pfam" id="PF00135"/>
    </source>
</evidence>
<feature type="active site" description="Charge relay system" evidence="8">
    <location>
        <position position="513"/>
    </location>
</feature>
<keyword evidence="12" id="KW-1185">Reference proteome</keyword>
<organism evidence="11 12">
    <name type="scientific">Trichinella nelsoni</name>
    <dbReference type="NCBI Taxonomy" id="6336"/>
    <lineage>
        <taxon>Eukaryota</taxon>
        <taxon>Metazoa</taxon>
        <taxon>Ecdysozoa</taxon>
        <taxon>Nematoda</taxon>
        <taxon>Enoplea</taxon>
        <taxon>Dorylaimia</taxon>
        <taxon>Trichinellida</taxon>
        <taxon>Trichinellidae</taxon>
        <taxon>Trichinella</taxon>
    </lineage>
</organism>
<dbReference type="CDD" id="cd00312">
    <property type="entry name" value="Esterase_lipase"/>
    <property type="match status" value="1"/>
</dbReference>
<dbReference type="PANTHER" id="PTHR43918:SF12">
    <property type="entry name" value="ACETYLCHOLINESTERASE 1"/>
    <property type="match status" value="1"/>
</dbReference>
<dbReference type="InterPro" id="IPR029058">
    <property type="entry name" value="AB_hydrolase_fold"/>
</dbReference>
<keyword evidence="3" id="KW-0719">Serine esterase</keyword>
<comment type="similarity">
    <text evidence="1">Belongs to the type-B carboxylesterase/lipase family.</text>
</comment>
<dbReference type="EMBL" id="JYDL01000070">
    <property type="protein sequence ID" value="KRX18610.1"/>
    <property type="molecule type" value="Genomic_DNA"/>
</dbReference>
<accession>A0A0V0RVV6</accession>
<dbReference type="InterPro" id="IPR002018">
    <property type="entry name" value="CarbesteraseB"/>
</dbReference>
<feature type="compositionally biased region" description="Polar residues" evidence="9">
    <location>
        <begin position="134"/>
        <end position="149"/>
    </location>
</feature>
<dbReference type="GO" id="GO:0019695">
    <property type="term" value="P:choline metabolic process"/>
    <property type="evidence" value="ECO:0007669"/>
    <property type="project" value="TreeGrafter"/>
</dbReference>
<keyword evidence="6" id="KW-1015">Disulfide bond</keyword>
<dbReference type="SUPFAM" id="SSF53474">
    <property type="entry name" value="alpha/beta-Hydrolases"/>
    <property type="match status" value="1"/>
</dbReference>
<dbReference type="AlphaFoldDB" id="A0A0V0RVV6"/>
<gene>
    <name evidence="11" type="primary">ace-1</name>
    <name evidence="11" type="ORF">T07_1129</name>
</gene>
<name>A0A0V0RVV6_9BILA</name>
<dbReference type="PRINTS" id="PR00878">
    <property type="entry name" value="CHOLNESTRASE"/>
</dbReference>
<evidence type="ECO:0000256" key="5">
    <source>
        <dbReference type="ARBA" id="ARBA00022867"/>
    </source>
</evidence>
<dbReference type="InterPro" id="IPR000997">
    <property type="entry name" value="Cholinesterase"/>
</dbReference>
<feature type="region of interest" description="Disordered" evidence="9">
    <location>
        <begin position="134"/>
        <end position="175"/>
    </location>
</feature>
<evidence type="ECO:0000256" key="1">
    <source>
        <dbReference type="ARBA" id="ARBA00005964"/>
    </source>
</evidence>
<feature type="compositionally biased region" description="Basic and acidic residues" evidence="9">
    <location>
        <begin position="164"/>
        <end position="175"/>
    </location>
</feature>
<evidence type="ECO:0000256" key="9">
    <source>
        <dbReference type="SAM" id="MobiDB-lite"/>
    </source>
</evidence>
<feature type="active site" description="Acyl-ester intermediate" evidence="8">
    <location>
        <position position="383"/>
    </location>
</feature>
<dbReference type="ESTHER" id="trisp-ACHE1">
    <property type="family name" value="ACHE"/>
</dbReference>
<dbReference type="Gene3D" id="3.40.50.1820">
    <property type="entry name" value="alpha/beta hydrolase"/>
    <property type="match status" value="1"/>
</dbReference>
<dbReference type="PANTHER" id="PTHR43918">
    <property type="entry name" value="ACETYLCHOLINESTERASE"/>
    <property type="match status" value="1"/>
</dbReference>
<proteinExistence type="inferred from homology"/>
<dbReference type="GO" id="GO:0005886">
    <property type="term" value="C:plasma membrane"/>
    <property type="evidence" value="ECO:0007669"/>
    <property type="project" value="TreeGrafter"/>
</dbReference>
<dbReference type="GO" id="GO:0006581">
    <property type="term" value="P:acetylcholine catabolic process"/>
    <property type="evidence" value="ECO:0007669"/>
    <property type="project" value="TreeGrafter"/>
</dbReference>
<dbReference type="EC" id="3.1.1.7" evidence="2"/>
<evidence type="ECO:0000256" key="2">
    <source>
        <dbReference type="ARBA" id="ARBA00013276"/>
    </source>
</evidence>
<feature type="active site" description="Charge relay system" evidence="8">
    <location>
        <position position="635"/>
    </location>
</feature>
<evidence type="ECO:0000256" key="3">
    <source>
        <dbReference type="ARBA" id="ARBA00022487"/>
    </source>
</evidence>
<dbReference type="PROSITE" id="PS00122">
    <property type="entry name" value="CARBOXYLESTERASE_B_1"/>
    <property type="match status" value="1"/>
</dbReference>
<dbReference type="Pfam" id="PF00135">
    <property type="entry name" value="COesterase"/>
    <property type="match status" value="1"/>
</dbReference>
<evidence type="ECO:0000313" key="12">
    <source>
        <dbReference type="Proteomes" id="UP000054630"/>
    </source>
</evidence>
<protein>
    <recommendedName>
        <fullName evidence="2">acetylcholinesterase</fullName>
        <ecNumber evidence="2">3.1.1.7</ecNumber>
    </recommendedName>
</protein>
<feature type="domain" description="Carboxylesterase type B" evidence="10">
    <location>
        <begin position="183"/>
        <end position="722"/>
    </location>
</feature>
<dbReference type="GO" id="GO:0003990">
    <property type="term" value="F:acetylcholinesterase activity"/>
    <property type="evidence" value="ECO:0007669"/>
    <property type="project" value="UniProtKB-EC"/>
</dbReference>
<comment type="caution">
    <text evidence="11">The sequence shown here is derived from an EMBL/GenBank/DDBJ whole genome shotgun (WGS) entry which is preliminary data.</text>
</comment>
<dbReference type="GO" id="GO:0005615">
    <property type="term" value="C:extracellular space"/>
    <property type="evidence" value="ECO:0007669"/>
    <property type="project" value="TreeGrafter"/>
</dbReference>
<evidence type="ECO:0000256" key="8">
    <source>
        <dbReference type="PIRSR" id="PIRSR600997-1"/>
    </source>
</evidence>
<keyword evidence="5" id="KW-0531">Neurotransmitter degradation</keyword>
<feature type="non-terminal residue" evidence="11">
    <location>
        <position position="1"/>
    </location>
</feature>
<evidence type="ECO:0000313" key="11">
    <source>
        <dbReference type="EMBL" id="KRX18610.1"/>
    </source>
</evidence>
<keyword evidence="4" id="KW-0378">Hydrolase</keyword>
<evidence type="ECO:0000256" key="7">
    <source>
        <dbReference type="ARBA" id="ARBA00048484"/>
    </source>
</evidence>
<reference evidence="11 12" key="1">
    <citation type="submission" date="2015-01" db="EMBL/GenBank/DDBJ databases">
        <title>Evolution of Trichinella species and genotypes.</title>
        <authorList>
            <person name="Korhonen P.K."/>
            <person name="Edoardo P."/>
            <person name="Giuseppe L.R."/>
            <person name="Gasser R.B."/>
        </authorList>
    </citation>
    <scope>NUCLEOTIDE SEQUENCE [LARGE SCALE GENOMIC DNA]</scope>
    <source>
        <strain evidence="11">ISS37</strain>
    </source>
</reference>
<dbReference type="InterPro" id="IPR019826">
    <property type="entry name" value="Carboxylesterase_B_AS"/>
</dbReference>
<evidence type="ECO:0000256" key="4">
    <source>
        <dbReference type="ARBA" id="ARBA00022801"/>
    </source>
</evidence>
<dbReference type="InterPro" id="IPR050654">
    <property type="entry name" value="AChE-related_enzymes"/>
</dbReference>
<dbReference type="Proteomes" id="UP000054630">
    <property type="component" value="Unassembled WGS sequence"/>
</dbReference>
<sequence length="780" mass="90097">LLDSSVVGAKENLPYNKKLTIFSKISDSWAESEAQRGRPIVFNHRHRKIQLVLAAIELTLAVLTLSSNLSRRAQQEKQPKQRRCWKENERQRLISTRADQTSLCDIKHEQNRRWAKIGKQRKLRLLKNKKITTSDKLATTNRTSSVNQPPFSPLDQPRQSASSRIEEDEHVGEKYNGDQQTLSPIVRLHDGSPVRGRLTYSAAGKMVTEFLGIPFAEPPTGRRRFRPPISKKPWTEVFEATRQPRSCPQSRDNYFQNFAGAEMWNANTPLDEDCLHLNVWVAGHQINQRPRPLPVMVWVFGGGFWSGTASLDVYDGKILSSEEDVVVVSMNYRVSLFGFLYLGLADAPGNAGLLDQLEALKWVHRNIAAFGGDPADVTLFGESAGAASVSLHLLSPLSSPYYKRAILQSGAATAPWALENADVLIERALLLSEACQCNVTIRDRNPDLLALVRCLQQAPVSQLLQHEWVTYEFLDFPWTPVVDHHFLTEQPKALLESGQFKKCELLLGSNHDESIYFIVYYVDKIFKRDEVFTKQEFLVDDRLFEQAVYALLPQKYRKNPIVHRAILFEYTDFDRPATAQRRQQALDKMFGDYHFTCGVNEFARRFRDHGSPVYSYYFTQRSSEQQWPEWMGVLHGYEINYVFGEPLNVKQFAYTEAEKDLARRFMRYWANFARTGNPNVNPDGTWTPELWPKYSQDELYLILSASTNGTGHGPRRRQCTFWSQYIPKLFAATASLSDVEMKWKIQMMKWEEEYIAEWKHHFEMYKKIQQHSYMDTYCRN</sequence>
<comment type="catalytic activity">
    <reaction evidence="7">
        <text>acetylcholine + H2O = choline + acetate + H(+)</text>
        <dbReference type="Rhea" id="RHEA:17561"/>
        <dbReference type="ChEBI" id="CHEBI:15354"/>
        <dbReference type="ChEBI" id="CHEBI:15355"/>
        <dbReference type="ChEBI" id="CHEBI:15377"/>
        <dbReference type="ChEBI" id="CHEBI:15378"/>
        <dbReference type="ChEBI" id="CHEBI:30089"/>
        <dbReference type="EC" id="3.1.1.7"/>
    </reaction>
</comment>
<dbReference type="OrthoDB" id="19653at2759"/>
<evidence type="ECO:0000256" key="6">
    <source>
        <dbReference type="ARBA" id="ARBA00023157"/>
    </source>
</evidence>